<dbReference type="Proteomes" id="UP001157733">
    <property type="component" value="Chromosome"/>
</dbReference>
<protein>
    <submittedName>
        <fullName evidence="4">Response regulator, CheY-like</fullName>
    </submittedName>
</protein>
<sequence length="140" mass="15365">MSIMDNCSGTHGRILVIEDDADIQEMIKLQLEQAGYRVIEAGNGEEGIALMKQGSNLLQVGLILTDIRMPKINGIEAIDYIHANAPSIPIVVITGYPDTDLAVNLLQKGVKDFLVKPVQKETLLKKVSAILSSEQEFKYV</sequence>
<dbReference type="InterPro" id="IPR011006">
    <property type="entry name" value="CheY-like_superfamily"/>
</dbReference>
<dbReference type="PROSITE" id="PS50110">
    <property type="entry name" value="RESPONSE_REGULATORY"/>
    <property type="match status" value="1"/>
</dbReference>
<keyword evidence="5" id="KW-1185">Reference proteome</keyword>
<dbReference type="SUPFAM" id="SSF52172">
    <property type="entry name" value="CheY-like"/>
    <property type="match status" value="1"/>
</dbReference>
<dbReference type="InterPro" id="IPR001789">
    <property type="entry name" value="Sig_transdc_resp-reg_receiver"/>
</dbReference>
<dbReference type="InterPro" id="IPR050595">
    <property type="entry name" value="Bact_response_regulator"/>
</dbReference>
<name>A0ABN8VYS9_9BACT</name>
<dbReference type="PANTHER" id="PTHR44591">
    <property type="entry name" value="STRESS RESPONSE REGULATOR PROTEIN 1"/>
    <property type="match status" value="1"/>
</dbReference>
<dbReference type="CDD" id="cd00156">
    <property type="entry name" value="REC"/>
    <property type="match status" value="1"/>
</dbReference>
<evidence type="ECO:0000313" key="5">
    <source>
        <dbReference type="Proteomes" id="UP001157733"/>
    </source>
</evidence>
<dbReference type="PANTHER" id="PTHR44591:SF3">
    <property type="entry name" value="RESPONSE REGULATORY DOMAIN-CONTAINING PROTEIN"/>
    <property type="match status" value="1"/>
</dbReference>
<organism evidence="4 5">
    <name type="scientific">Nitrospina watsonii</name>
    <dbReference type="NCBI Taxonomy" id="1323948"/>
    <lineage>
        <taxon>Bacteria</taxon>
        <taxon>Pseudomonadati</taxon>
        <taxon>Nitrospinota/Tectimicrobiota group</taxon>
        <taxon>Nitrospinota</taxon>
        <taxon>Nitrospinia</taxon>
        <taxon>Nitrospinales</taxon>
        <taxon>Nitrospinaceae</taxon>
        <taxon>Nitrospina</taxon>
    </lineage>
</organism>
<dbReference type="RefSeq" id="WP_282011779.1">
    <property type="nucleotide sequence ID" value="NZ_OX336137.1"/>
</dbReference>
<evidence type="ECO:0000259" key="3">
    <source>
        <dbReference type="PROSITE" id="PS50110"/>
    </source>
</evidence>
<feature type="modified residue" description="4-aspartylphosphate" evidence="2">
    <location>
        <position position="66"/>
    </location>
</feature>
<evidence type="ECO:0000256" key="2">
    <source>
        <dbReference type="PROSITE-ProRule" id="PRU00169"/>
    </source>
</evidence>
<evidence type="ECO:0000313" key="4">
    <source>
        <dbReference type="EMBL" id="CAI2718912.1"/>
    </source>
</evidence>
<keyword evidence="1 2" id="KW-0597">Phosphoprotein</keyword>
<dbReference type="Gene3D" id="3.40.50.2300">
    <property type="match status" value="1"/>
</dbReference>
<dbReference type="EMBL" id="OX336137">
    <property type="protein sequence ID" value="CAI2718912.1"/>
    <property type="molecule type" value="Genomic_DNA"/>
</dbReference>
<reference evidence="4 5" key="1">
    <citation type="submission" date="2022-09" db="EMBL/GenBank/DDBJ databases">
        <authorList>
            <person name="Kop L."/>
        </authorList>
    </citation>
    <scope>NUCLEOTIDE SEQUENCE [LARGE SCALE GENOMIC DNA]</scope>
    <source>
        <strain evidence="4 5">347</strain>
    </source>
</reference>
<accession>A0ABN8VYS9</accession>
<proteinExistence type="predicted"/>
<feature type="domain" description="Response regulatory" evidence="3">
    <location>
        <begin position="13"/>
        <end position="131"/>
    </location>
</feature>
<gene>
    <name evidence="4" type="ORF">NSPWAT_2056</name>
</gene>
<evidence type="ECO:0000256" key="1">
    <source>
        <dbReference type="ARBA" id="ARBA00022553"/>
    </source>
</evidence>
<dbReference type="SMART" id="SM00448">
    <property type="entry name" value="REC"/>
    <property type="match status" value="1"/>
</dbReference>
<dbReference type="Pfam" id="PF00072">
    <property type="entry name" value="Response_reg"/>
    <property type="match status" value="1"/>
</dbReference>